<gene>
    <name evidence="1" type="ORF">A3H70_00420</name>
</gene>
<dbReference type="EMBL" id="MHKO01000021">
    <property type="protein sequence ID" value="OGY92426.1"/>
    <property type="molecule type" value="Genomic_DNA"/>
</dbReference>
<sequence length="142" mass="15675">MEGIFDGVSMVGSDGRSYTMPANYASKSKLVEGDLLKLTILKDGTFLYKQIGPIERKRIRGTLMQDEDTGEYSVMAQGNTYKVLSASITYYKGEVGDEAVILVPADKQSNWAAVENIMKQLGTEEMNHGREDLLEKATADLL</sequence>
<protein>
    <recommendedName>
        <fullName evidence="3">50S ribosomal protein L7/L12</fullName>
    </recommendedName>
</protein>
<comment type="caution">
    <text evidence="1">The sequence shown here is derived from an EMBL/GenBank/DDBJ whole genome shotgun (WGS) entry which is preliminary data.</text>
</comment>
<evidence type="ECO:0008006" key="3">
    <source>
        <dbReference type="Google" id="ProtNLM"/>
    </source>
</evidence>
<evidence type="ECO:0000313" key="1">
    <source>
        <dbReference type="EMBL" id="OGY92426.1"/>
    </source>
</evidence>
<name>A0A1G2BU33_9BACT</name>
<accession>A0A1G2BU33</accession>
<evidence type="ECO:0000313" key="2">
    <source>
        <dbReference type="Proteomes" id="UP000178109"/>
    </source>
</evidence>
<dbReference type="AlphaFoldDB" id="A0A1G2BU33"/>
<proteinExistence type="predicted"/>
<organism evidence="1 2">
    <name type="scientific">Candidatus Komeilibacteria bacterium RIFCSPLOWO2_02_FULL_48_11</name>
    <dbReference type="NCBI Taxonomy" id="1798553"/>
    <lineage>
        <taxon>Bacteria</taxon>
        <taxon>Candidatus Komeiliibacteriota</taxon>
    </lineage>
</organism>
<reference evidence="1 2" key="1">
    <citation type="journal article" date="2016" name="Nat. Commun.">
        <title>Thousands of microbial genomes shed light on interconnected biogeochemical processes in an aquifer system.</title>
        <authorList>
            <person name="Anantharaman K."/>
            <person name="Brown C.T."/>
            <person name="Hug L.A."/>
            <person name="Sharon I."/>
            <person name="Castelle C.J."/>
            <person name="Probst A.J."/>
            <person name="Thomas B.C."/>
            <person name="Singh A."/>
            <person name="Wilkins M.J."/>
            <person name="Karaoz U."/>
            <person name="Brodie E.L."/>
            <person name="Williams K.H."/>
            <person name="Hubbard S.S."/>
            <person name="Banfield J.F."/>
        </authorList>
    </citation>
    <scope>NUCLEOTIDE SEQUENCE [LARGE SCALE GENOMIC DNA]</scope>
</reference>
<dbReference type="Proteomes" id="UP000178109">
    <property type="component" value="Unassembled WGS sequence"/>
</dbReference>
<dbReference type="STRING" id="1798553.A3H70_00420"/>